<dbReference type="PANTHER" id="PTHR41791">
    <property type="entry name" value="SSL7039 PROTEIN"/>
    <property type="match status" value="1"/>
</dbReference>
<evidence type="ECO:0000313" key="1">
    <source>
        <dbReference type="EMBL" id="SIQ83094.1"/>
    </source>
</evidence>
<dbReference type="PANTHER" id="PTHR41791:SF1">
    <property type="entry name" value="SSL7039 PROTEIN"/>
    <property type="match status" value="1"/>
</dbReference>
<dbReference type="EMBL" id="FTMC01000010">
    <property type="protein sequence ID" value="SIQ83094.1"/>
    <property type="molecule type" value="Genomic_DNA"/>
</dbReference>
<dbReference type="AlphaFoldDB" id="A0A1N6VZ44"/>
<dbReference type="RefSeq" id="WP_039559963.1">
    <property type="nucleotide sequence ID" value="NZ_FTMC01000010.1"/>
</dbReference>
<organism evidence="1 2">
    <name type="scientific">Pseudomonas flexibilis</name>
    <dbReference type="NCBI Taxonomy" id="706570"/>
    <lineage>
        <taxon>Bacteria</taxon>
        <taxon>Pseudomonadati</taxon>
        <taxon>Pseudomonadota</taxon>
        <taxon>Gammaproteobacteria</taxon>
        <taxon>Pseudomonadales</taxon>
        <taxon>Pseudomonadaceae</taxon>
        <taxon>Pseudomonas</taxon>
    </lineage>
</organism>
<reference evidence="1 2" key="1">
    <citation type="submission" date="2017-01" db="EMBL/GenBank/DDBJ databases">
        <authorList>
            <person name="Mah S.A."/>
            <person name="Swanson W.J."/>
            <person name="Moy G.W."/>
            <person name="Vacquier V.D."/>
        </authorList>
    </citation>
    <scope>NUCLEOTIDE SEQUENCE [LARGE SCALE GENOMIC DNA]</scope>
    <source>
        <strain evidence="1 2">ATCC 29606</strain>
    </source>
</reference>
<dbReference type="InterPro" id="IPR014056">
    <property type="entry name" value="TypeIITA-like_toxin_pred"/>
</dbReference>
<proteinExistence type="predicted"/>
<dbReference type="InterPro" id="IPR009241">
    <property type="entry name" value="HigB-like"/>
</dbReference>
<protein>
    <submittedName>
        <fullName evidence="1">Putative addiction module killer protein</fullName>
    </submittedName>
</protein>
<dbReference type="Proteomes" id="UP000186079">
    <property type="component" value="Unassembled WGS sequence"/>
</dbReference>
<name>A0A1N6VZ44_9PSED</name>
<dbReference type="NCBIfam" id="TIGR02683">
    <property type="entry name" value="upstrm_HI1419"/>
    <property type="match status" value="1"/>
</dbReference>
<evidence type="ECO:0000313" key="2">
    <source>
        <dbReference type="Proteomes" id="UP000186079"/>
    </source>
</evidence>
<gene>
    <name evidence="1" type="ORF">SAMN05421672_110155</name>
</gene>
<dbReference type="Pfam" id="PF05973">
    <property type="entry name" value="Gp49"/>
    <property type="match status" value="1"/>
</dbReference>
<sequence>MYEVEHAHSDNGIDIYQAWLDSLQDRSAKARITTRVDRAANGNFGDNEPVGHGVRELKIHYGPGYRVYFAVEGTKVILLLGGGTKKSQQKDIDEAVKVWLALKGELRQ</sequence>
<accession>A0A1N6VZ44</accession>
<dbReference type="PIRSF" id="PIRSF028744">
    <property type="entry name" value="Addict_mod_HI1419"/>
    <property type="match status" value="1"/>
</dbReference>